<evidence type="ECO:0000256" key="17">
    <source>
        <dbReference type="ARBA" id="ARBA00022833"/>
    </source>
</evidence>
<comment type="catalytic activity">
    <reaction evidence="26">
        <text>guanosine + phosphate = alpha-D-ribose 1-phosphate + guanine</text>
        <dbReference type="Rhea" id="RHEA:13233"/>
        <dbReference type="ChEBI" id="CHEBI:16235"/>
        <dbReference type="ChEBI" id="CHEBI:16750"/>
        <dbReference type="ChEBI" id="CHEBI:43474"/>
        <dbReference type="ChEBI" id="CHEBI:57720"/>
        <dbReference type="EC" id="2.4.2.1"/>
    </reaction>
    <physiologicalReaction direction="left-to-right" evidence="26">
        <dbReference type="Rhea" id="RHEA:13234"/>
    </physiologicalReaction>
</comment>
<evidence type="ECO:0000256" key="28">
    <source>
        <dbReference type="ARBA" id="ARBA00071637"/>
    </source>
</evidence>
<evidence type="ECO:0000256" key="22">
    <source>
        <dbReference type="ARBA" id="ARBA00023242"/>
    </source>
</evidence>
<evidence type="ECO:0000256" key="12">
    <source>
        <dbReference type="ARBA" id="ARBA00022588"/>
    </source>
</evidence>
<comment type="subunit">
    <text evidence="27">Interacts with FASN. Interacts with SDHA. Interacts with ATF6, EIF2AK3 and ERN1.</text>
</comment>
<keyword evidence="19" id="KW-0007">Acetylation</keyword>
<evidence type="ECO:0000256" key="7">
    <source>
        <dbReference type="ARBA" id="ARBA00011886"/>
    </source>
</evidence>
<keyword evidence="17" id="KW-0862">Zinc</keyword>
<evidence type="ECO:0000256" key="23">
    <source>
        <dbReference type="ARBA" id="ARBA00047989"/>
    </source>
</evidence>
<evidence type="ECO:0000256" key="27">
    <source>
        <dbReference type="ARBA" id="ARBA00063955"/>
    </source>
</evidence>
<protein>
    <recommendedName>
        <fullName evidence="28">Purine nucleoside phosphorylase LACC1</fullName>
        <ecNumber evidence="7">2.4.2.1</ecNumber>
        <ecNumber evidence="8">2.4.2.28</ecNumber>
        <ecNumber evidence="9">3.5.4.4</ecNumber>
    </recommendedName>
    <alternativeName>
        <fullName evidence="31">Adenosine deaminase LACC1</fullName>
    </alternativeName>
    <alternativeName>
        <fullName evidence="30">Fatty acid metabolism-immunity nexus</fullName>
    </alternativeName>
    <alternativeName>
        <fullName evidence="29">Guanosine phosphorylase LACC1</fullName>
    </alternativeName>
    <alternativeName>
        <fullName evidence="32">Laccase domain-containing protein 1</fullName>
    </alternativeName>
    <alternativeName>
        <fullName evidence="33">S-methyl-5'-thioadenosine phosphorylase LACC1</fullName>
    </alternativeName>
</protein>
<evidence type="ECO:0000256" key="34">
    <source>
        <dbReference type="SAM" id="MobiDB-lite"/>
    </source>
</evidence>
<evidence type="ECO:0000256" key="24">
    <source>
        <dbReference type="ARBA" id="ARBA00048968"/>
    </source>
</evidence>
<dbReference type="GO" id="GO:0005507">
    <property type="term" value="F:copper ion binding"/>
    <property type="evidence" value="ECO:0007669"/>
    <property type="project" value="TreeGrafter"/>
</dbReference>
<comment type="subcellular location">
    <subcellularLocation>
        <location evidence="5">Cytoplasm</location>
    </subcellularLocation>
    <subcellularLocation>
        <location evidence="3">Endoplasmic reticulum</location>
    </subcellularLocation>
    <subcellularLocation>
        <location evidence="2">Nucleus</location>
    </subcellularLocation>
    <subcellularLocation>
        <location evidence="4">Peroxisome</location>
    </subcellularLocation>
</comment>
<evidence type="ECO:0000256" key="25">
    <source>
        <dbReference type="ARBA" id="ARBA00049893"/>
    </source>
</evidence>
<dbReference type="OMA" id="HDNCELE"/>
<evidence type="ECO:0000256" key="8">
    <source>
        <dbReference type="ARBA" id="ARBA00011976"/>
    </source>
</evidence>
<name>A0A8P4KE07_DICLA</name>
<evidence type="ECO:0000256" key="30">
    <source>
        <dbReference type="ARBA" id="ARBA00079351"/>
    </source>
</evidence>
<evidence type="ECO:0000256" key="29">
    <source>
        <dbReference type="ARBA" id="ARBA00075738"/>
    </source>
</evidence>
<dbReference type="Ensembl" id="ENSDLAT00005069131.1">
    <property type="protein sequence ID" value="ENSDLAP00005068167.1"/>
    <property type="gene ID" value="ENSDLAG00005032832.1"/>
</dbReference>
<dbReference type="EC" id="3.5.4.4" evidence="9"/>
<gene>
    <name evidence="35" type="primary">lacc1</name>
</gene>
<comment type="catalytic activity">
    <reaction evidence="24">
        <text>adenosine + phosphate = alpha-D-ribose 1-phosphate + adenine</text>
        <dbReference type="Rhea" id="RHEA:27642"/>
        <dbReference type="ChEBI" id="CHEBI:16335"/>
        <dbReference type="ChEBI" id="CHEBI:16708"/>
        <dbReference type="ChEBI" id="CHEBI:43474"/>
        <dbReference type="ChEBI" id="CHEBI:57720"/>
        <dbReference type="EC" id="2.4.2.1"/>
    </reaction>
    <physiologicalReaction direction="left-to-right" evidence="24">
        <dbReference type="Rhea" id="RHEA:27643"/>
    </physiologicalReaction>
</comment>
<dbReference type="GO" id="GO:0005777">
    <property type="term" value="C:peroxisome"/>
    <property type="evidence" value="ECO:0007669"/>
    <property type="project" value="UniProtKB-SubCell"/>
</dbReference>
<dbReference type="PANTHER" id="PTHR30616:SF2">
    <property type="entry name" value="PURINE NUCLEOSIDE PHOSPHORYLASE LACC1"/>
    <property type="match status" value="1"/>
</dbReference>
<evidence type="ECO:0000313" key="35">
    <source>
        <dbReference type="Ensembl" id="ENSDLAP00005068167.1"/>
    </source>
</evidence>
<keyword evidence="11" id="KW-0597">Phosphoprotein</keyword>
<dbReference type="GO" id="GO:0016787">
    <property type="term" value="F:hydrolase activity"/>
    <property type="evidence" value="ECO:0007669"/>
    <property type="project" value="UniProtKB-KW"/>
</dbReference>
<keyword evidence="20" id="KW-0576">Peroxisome</keyword>
<comment type="similarity">
    <text evidence="6">Belongs to the purine nucleoside phosphorylase YfiH/LACC1 family.</text>
</comment>
<dbReference type="GeneID" id="127365138"/>
<dbReference type="AlphaFoldDB" id="A0A8P4KE07"/>
<dbReference type="InterPro" id="IPR003730">
    <property type="entry name" value="Cu_polyphenol_OxRdtase"/>
</dbReference>
<dbReference type="EC" id="2.4.2.1" evidence="7"/>
<dbReference type="Gene3D" id="3.60.140.10">
    <property type="entry name" value="CNF1/YfiH-like putative cysteine hydrolases"/>
    <property type="match status" value="1"/>
</dbReference>
<evidence type="ECO:0000256" key="5">
    <source>
        <dbReference type="ARBA" id="ARBA00004496"/>
    </source>
</evidence>
<keyword evidence="14" id="KW-0479">Metal-binding</keyword>
<keyword evidence="10" id="KW-0963">Cytoplasm</keyword>
<dbReference type="PANTHER" id="PTHR30616">
    <property type="entry name" value="UNCHARACTERIZED PROTEIN YFIH"/>
    <property type="match status" value="1"/>
</dbReference>
<evidence type="ECO:0000256" key="14">
    <source>
        <dbReference type="ARBA" id="ARBA00022723"/>
    </source>
</evidence>
<evidence type="ECO:0000256" key="18">
    <source>
        <dbReference type="ARBA" id="ARBA00022859"/>
    </source>
</evidence>
<keyword evidence="36" id="KW-1185">Reference proteome</keyword>
<keyword evidence="16" id="KW-0256">Endoplasmic reticulum</keyword>
<evidence type="ECO:0000256" key="13">
    <source>
        <dbReference type="ARBA" id="ARBA00022679"/>
    </source>
</evidence>
<reference evidence="35" key="2">
    <citation type="submission" date="2025-09" db="UniProtKB">
        <authorList>
            <consortium name="Ensembl"/>
        </authorList>
    </citation>
    <scope>IDENTIFICATION</scope>
</reference>
<evidence type="ECO:0000256" key="9">
    <source>
        <dbReference type="ARBA" id="ARBA00012784"/>
    </source>
</evidence>
<dbReference type="EC" id="2.4.2.28" evidence="8"/>
<dbReference type="FunFam" id="3.60.140.10:FF:000002">
    <property type="entry name" value="Laccase (multicopper oxidoreductase) domain-containing 1"/>
    <property type="match status" value="1"/>
</dbReference>
<organism evidence="35 36">
    <name type="scientific">Dicentrarchus labrax</name>
    <name type="common">European seabass</name>
    <name type="synonym">Morone labrax</name>
    <dbReference type="NCBI Taxonomy" id="13489"/>
    <lineage>
        <taxon>Eukaryota</taxon>
        <taxon>Metazoa</taxon>
        <taxon>Chordata</taxon>
        <taxon>Craniata</taxon>
        <taxon>Vertebrata</taxon>
        <taxon>Euteleostomi</taxon>
        <taxon>Actinopterygii</taxon>
        <taxon>Neopterygii</taxon>
        <taxon>Teleostei</taxon>
        <taxon>Neoteleostei</taxon>
        <taxon>Acanthomorphata</taxon>
        <taxon>Eupercaria</taxon>
        <taxon>Moronidae</taxon>
        <taxon>Dicentrarchus</taxon>
    </lineage>
</organism>
<evidence type="ECO:0000256" key="1">
    <source>
        <dbReference type="ARBA" id="ARBA00000553"/>
    </source>
</evidence>
<dbReference type="GO" id="GO:0031347">
    <property type="term" value="P:regulation of defense response"/>
    <property type="evidence" value="ECO:0007669"/>
    <property type="project" value="UniProtKB-ARBA"/>
</dbReference>
<feature type="region of interest" description="Disordered" evidence="34">
    <location>
        <begin position="408"/>
        <end position="445"/>
    </location>
</feature>
<dbReference type="GeneTree" id="ENSGT00390000000693"/>
<keyword evidence="15" id="KW-0378">Hydrolase</keyword>
<keyword evidence="13" id="KW-0808">Transferase</keyword>
<dbReference type="OrthoDB" id="10055554at2759"/>
<sequence>MCEAVLLDLIHGCCLSLPDGPASDPHLFLLCGKRHRDKNGFPCSSLNSCRSAHVLDSGSTAESLYRFKQTVDELDLSSIRVLTSPRGRDVLRVYQDLLFTDVYTFDYQVSSLDNCTCPNCACSADTDSPGEGVLEEVSSFLQQLPALKGDITVLRSTLIPDCFSHGFSTRTGGVSYIPTLSSLNLFSSSRRRDPRAVVQENRRRLALHAGFHPRPLRMVKVNHASDVWVLGKAEPESYDGIVTNQTGVVLAAPGADCMPILFADPVSKVIGAAHAGWKGTLMGVAMATVEAMVTELGCHVSDIVVAVGPSVGACCFTLERDQALDFHRIHPDCVPDPESDKPHVNIRLANRVLLQNGGVLPEHIHDDTVTARPSVTPCTSCHPEAFFSHRRDGLNFGTQVGFLWIKGAEEPTRPPSDRAEEPTRPPDGGRHQPKTIETPGGTTLL</sequence>
<dbReference type="CTD" id="144811"/>
<dbReference type="GO" id="GO:0045087">
    <property type="term" value="P:innate immune response"/>
    <property type="evidence" value="ECO:0007669"/>
    <property type="project" value="UniProtKB-KW"/>
</dbReference>
<evidence type="ECO:0000256" key="11">
    <source>
        <dbReference type="ARBA" id="ARBA00022553"/>
    </source>
</evidence>
<keyword evidence="12" id="KW-0399">Innate immunity</keyword>
<evidence type="ECO:0000256" key="6">
    <source>
        <dbReference type="ARBA" id="ARBA00007353"/>
    </source>
</evidence>
<evidence type="ECO:0000256" key="21">
    <source>
        <dbReference type="ARBA" id="ARBA00023198"/>
    </source>
</evidence>
<dbReference type="Pfam" id="PF02578">
    <property type="entry name" value="Cu-oxidase_4"/>
    <property type="match status" value="1"/>
</dbReference>
<evidence type="ECO:0000256" key="16">
    <source>
        <dbReference type="ARBA" id="ARBA00022824"/>
    </source>
</evidence>
<dbReference type="GO" id="GO:0017061">
    <property type="term" value="F:S-methyl-5-thioadenosine phosphorylase activity"/>
    <property type="evidence" value="ECO:0007669"/>
    <property type="project" value="UniProtKB-EC"/>
</dbReference>
<reference evidence="35" key="1">
    <citation type="submission" date="2025-08" db="UniProtKB">
        <authorList>
            <consortium name="Ensembl"/>
        </authorList>
    </citation>
    <scope>IDENTIFICATION</scope>
</reference>
<evidence type="ECO:0000256" key="20">
    <source>
        <dbReference type="ARBA" id="ARBA00023140"/>
    </source>
</evidence>
<evidence type="ECO:0000256" key="26">
    <source>
        <dbReference type="ARBA" id="ARBA00051406"/>
    </source>
</evidence>
<dbReference type="InterPro" id="IPR011324">
    <property type="entry name" value="Cytotoxic_necrot_fac-like_cat"/>
</dbReference>
<dbReference type="GO" id="GO:0005634">
    <property type="term" value="C:nucleus"/>
    <property type="evidence" value="ECO:0007669"/>
    <property type="project" value="UniProtKB-SubCell"/>
</dbReference>
<evidence type="ECO:0000256" key="31">
    <source>
        <dbReference type="ARBA" id="ARBA00079781"/>
    </source>
</evidence>
<proteinExistence type="inferred from homology"/>
<evidence type="ECO:0000256" key="3">
    <source>
        <dbReference type="ARBA" id="ARBA00004240"/>
    </source>
</evidence>
<dbReference type="GO" id="GO:0005783">
    <property type="term" value="C:endoplasmic reticulum"/>
    <property type="evidence" value="ECO:0007669"/>
    <property type="project" value="UniProtKB-SubCell"/>
</dbReference>
<feature type="compositionally biased region" description="Basic and acidic residues" evidence="34">
    <location>
        <begin position="408"/>
        <end position="430"/>
    </location>
</feature>
<comment type="catalytic activity">
    <reaction evidence="23">
        <text>adenosine + H2O + H(+) = inosine + NH4(+)</text>
        <dbReference type="Rhea" id="RHEA:24408"/>
        <dbReference type="ChEBI" id="CHEBI:15377"/>
        <dbReference type="ChEBI" id="CHEBI:15378"/>
        <dbReference type="ChEBI" id="CHEBI:16335"/>
        <dbReference type="ChEBI" id="CHEBI:17596"/>
        <dbReference type="ChEBI" id="CHEBI:28938"/>
        <dbReference type="EC" id="3.5.4.4"/>
    </reaction>
    <physiologicalReaction direction="left-to-right" evidence="23">
        <dbReference type="Rhea" id="RHEA:24409"/>
    </physiologicalReaction>
</comment>
<comment type="catalytic activity">
    <reaction evidence="1">
        <text>inosine + phosphate = alpha-D-ribose 1-phosphate + hypoxanthine</text>
        <dbReference type="Rhea" id="RHEA:27646"/>
        <dbReference type="ChEBI" id="CHEBI:17368"/>
        <dbReference type="ChEBI" id="CHEBI:17596"/>
        <dbReference type="ChEBI" id="CHEBI:43474"/>
        <dbReference type="ChEBI" id="CHEBI:57720"/>
        <dbReference type="EC" id="2.4.2.1"/>
    </reaction>
    <physiologicalReaction direction="left-to-right" evidence="1">
        <dbReference type="Rhea" id="RHEA:27647"/>
    </physiologicalReaction>
</comment>
<dbReference type="InterPro" id="IPR038371">
    <property type="entry name" value="Cu_polyphenol_OxRdtase_sf"/>
</dbReference>
<dbReference type="CDD" id="cd16833">
    <property type="entry name" value="YfiH"/>
    <property type="match status" value="1"/>
</dbReference>
<evidence type="ECO:0000256" key="15">
    <source>
        <dbReference type="ARBA" id="ARBA00022801"/>
    </source>
</evidence>
<evidence type="ECO:0000313" key="36">
    <source>
        <dbReference type="Proteomes" id="UP000694389"/>
    </source>
</evidence>
<evidence type="ECO:0000256" key="2">
    <source>
        <dbReference type="ARBA" id="ARBA00004123"/>
    </source>
</evidence>
<accession>A0A8P4KE07</accession>
<dbReference type="GO" id="GO:0006954">
    <property type="term" value="P:inflammatory response"/>
    <property type="evidence" value="ECO:0007669"/>
    <property type="project" value="UniProtKB-KW"/>
</dbReference>
<evidence type="ECO:0000256" key="19">
    <source>
        <dbReference type="ARBA" id="ARBA00022990"/>
    </source>
</evidence>
<evidence type="ECO:0000256" key="10">
    <source>
        <dbReference type="ARBA" id="ARBA00022490"/>
    </source>
</evidence>
<evidence type="ECO:0000256" key="33">
    <source>
        <dbReference type="ARBA" id="ARBA00081957"/>
    </source>
</evidence>
<comment type="catalytic activity">
    <reaction evidence="25">
        <text>S-methyl-5'-thioadenosine + phosphate = 5-(methylsulfanyl)-alpha-D-ribose 1-phosphate + adenine</text>
        <dbReference type="Rhea" id="RHEA:11852"/>
        <dbReference type="ChEBI" id="CHEBI:16708"/>
        <dbReference type="ChEBI" id="CHEBI:17509"/>
        <dbReference type="ChEBI" id="CHEBI:43474"/>
        <dbReference type="ChEBI" id="CHEBI:58533"/>
        <dbReference type="EC" id="2.4.2.28"/>
    </reaction>
    <physiologicalReaction direction="left-to-right" evidence="25">
        <dbReference type="Rhea" id="RHEA:11853"/>
    </physiologicalReaction>
</comment>
<dbReference type="RefSeq" id="XP_051258880.1">
    <property type="nucleotide sequence ID" value="XM_051402920.1"/>
</dbReference>
<dbReference type="SUPFAM" id="SSF64438">
    <property type="entry name" value="CNF1/YfiH-like putative cysteine hydrolases"/>
    <property type="match status" value="1"/>
</dbReference>
<evidence type="ECO:0000256" key="4">
    <source>
        <dbReference type="ARBA" id="ARBA00004275"/>
    </source>
</evidence>
<evidence type="ECO:0000256" key="32">
    <source>
        <dbReference type="ARBA" id="ARBA00081352"/>
    </source>
</evidence>
<keyword evidence="22" id="KW-0539">Nucleus</keyword>
<dbReference type="Proteomes" id="UP000694389">
    <property type="component" value="Unassembled WGS sequence"/>
</dbReference>
<keyword evidence="18" id="KW-0391">Immunity</keyword>
<keyword evidence="21" id="KW-0395">Inflammatory response</keyword>